<feature type="domain" description="DUF3048" evidence="3">
    <location>
        <begin position="222"/>
        <end position="331"/>
    </location>
</feature>
<reference evidence="4 5" key="1">
    <citation type="journal article" date="2010" name="Int. J. Syst. Evol. Microbiol.">
        <title>Bacillus horneckiae sp. nov., isolated from a spacecraft-assembly clean room.</title>
        <authorList>
            <person name="Vaishampayan P."/>
            <person name="Probst A."/>
            <person name="Krishnamurthi S."/>
            <person name="Ghosh S."/>
            <person name="Osman S."/>
            <person name="McDowall A."/>
            <person name="Ruckmani A."/>
            <person name="Mayilraj S."/>
            <person name="Venkateswaran K."/>
        </authorList>
    </citation>
    <scope>NUCLEOTIDE SEQUENCE [LARGE SCALE GENOMIC DNA]</scope>
    <source>
        <strain evidence="5">1PO1SC</strain>
    </source>
</reference>
<protein>
    <submittedName>
        <fullName evidence="4">DUF3048 domain-containing protein</fullName>
    </submittedName>
</protein>
<organism evidence="4 5">
    <name type="scientific">Cytobacillus horneckiae</name>
    <dbReference type="NCBI Taxonomy" id="549687"/>
    <lineage>
        <taxon>Bacteria</taxon>
        <taxon>Bacillati</taxon>
        <taxon>Bacillota</taxon>
        <taxon>Bacilli</taxon>
        <taxon>Bacillales</taxon>
        <taxon>Bacillaceae</taxon>
        <taxon>Cytobacillus</taxon>
    </lineage>
</organism>
<dbReference type="Gene3D" id="3.50.90.10">
    <property type="entry name" value="YerB-like"/>
    <property type="match status" value="1"/>
</dbReference>
<dbReference type="InterPro" id="IPR021416">
    <property type="entry name" value="DUF3048_N"/>
</dbReference>
<dbReference type="AlphaFoldDB" id="A0A2N0ZEC9"/>
<evidence type="ECO:0000313" key="5">
    <source>
        <dbReference type="Proteomes" id="UP000233343"/>
    </source>
</evidence>
<evidence type="ECO:0000259" key="3">
    <source>
        <dbReference type="Pfam" id="PF17479"/>
    </source>
</evidence>
<sequence length="347" mass="38426">MLKKWMAVSAITLLLVSGCSKNETDEDVLEKNDGTGVADQSEDNKAADRYPFTGIGSDKEVMGRSVAVMVNNHPAARPQSGLGQADIVFELLAEGEVTRFLAIYQSEQPEIVGPVRSARDYYIELAKAYDSLFIAHGNSPEAKKMLDQGYIDNLNGLYYDGTLFERVNYRQAPHNSYITFDHIKEGAIEQGYDLDQPPASMTFMSEEEAEKIDGEQANELSIAYSTKNPAFNVSYEYDESTRQYKRASNDEWTVDYDSGAPVLLSNILIIEAPHETLDADGRRDIDLTSGGKGYLIQRGRMSEVNWTNKEGRILPVVDGKEQGLVSGKTWINVIPADPGLESSVVIN</sequence>
<dbReference type="Proteomes" id="UP000233343">
    <property type="component" value="Unassembled WGS sequence"/>
</dbReference>
<name>A0A2N0ZEC9_9BACI</name>
<feature type="chain" id="PRO_5038624389" evidence="1">
    <location>
        <begin position="23"/>
        <end position="347"/>
    </location>
</feature>
<dbReference type="InterPro" id="IPR023158">
    <property type="entry name" value="YerB-like_sf"/>
</dbReference>
<evidence type="ECO:0000313" key="4">
    <source>
        <dbReference type="EMBL" id="PKG27864.1"/>
    </source>
</evidence>
<dbReference type="Pfam" id="PF17479">
    <property type="entry name" value="DUF3048_C"/>
    <property type="match status" value="1"/>
</dbReference>
<dbReference type="PROSITE" id="PS51257">
    <property type="entry name" value="PROKAR_LIPOPROTEIN"/>
    <property type="match status" value="1"/>
</dbReference>
<accession>A0A2N0ZEC9</accession>
<dbReference type="InterPro" id="IPR035328">
    <property type="entry name" value="DUF3048_C"/>
</dbReference>
<dbReference type="RefSeq" id="WP_066193160.1">
    <property type="nucleotide sequence ID" value="NZ_JARMMB010000008.1"/>
</dbReference>
<dbReference type="SUPFAM" id="SSF159774">
    <property type="entry name" value="YerB-like"/>
    <property type="match status" value="1"/>
</dbReference>
<comment type="caution">
    <text evidence="4">The sequence shown here is derived from an EMBL/GenBank/DDBJ whole genome shotgun (WGS) entry which is preliminary data.</text>
</comment>
<dbReference type="EMBL" id="PISD01000035">
    <property type="protein sequence ID" value="PKG27864.1"/>
    <property type="molecule type" value="Genomic_DNA"/>
</dbReference>
<keyword evidence="5" id="KW-1185">Reference proteome</keyword>
<evidence type="ECO:0000256" key="1">
    <source>
        <dbReference type="SAM" id="SignalP"/>
    </source>
</evidence>
<feature type="signal peptide" evidence="1">
    <location>
        <begin position="1"/>
        <end position="22"/>
    </location>
</feature>
<keyword evidence="1" id="KW-0732">Signal</keyword>
<proteinExistence type="predicted"/>
<gene>
    <name evidence="4" type="ORF">CWS20_16550</name>
</gene>
<evidence type="ECO:0000259" key="2">
    <source>
        <dbReference type="Pfam" id="PF11258"/>
    </source>
</evidence>
<dbReference type="Pfam" id="PF11258">
    <property type="entry name" value="DUF3048"/>
    <property type="match status" value="1"/>
</dbReference>
<feature type="domain" description="DUF3048" evidence="2">
    <location>
        <begin position="52"/>
        <end position="192"/>
    </location>
</feature>